<dbReference type="GO" id="GO:0005634">
    <property type="term" value="C:nucleus"/>
    <property type="evidence" value="ECO:0007669"/>
    <property type="project" value="UniProtKB-SubCell"/>
</dbReference>
<evidence type="ECO:0000256" key="7">
    <source>
        <dbReference type="ARBA" id="ARBA00023015"/>
    </source>
</evidence>
<keyword evidence="10" id="KW-0539">Nucleus</keyword>
<name>A0A8D9AM41_9HEMI</name>
<dbReference type="GO" id="GO:0008270">
    <property type="term" value="F:zinc ion binding"/>
    <property type="evidence" value="ECO:0007669"/>
    <property type="project" value="UniProtKB-KW"/>
</dbReference>
<keyword evidence="8" id="KW-0238">DNA-binding</keyword>
<keyword evidence="4" id="KW-0677">Repeat</keyword>
<evidence type="ECO:0000256" key="9">
    <source>
        <dbReference type="ARBA" id="ARBA00023163"/>
    </source>
</evidence>
<evidence type="ECO:0000256" key="4">
    <source>
        <dbReference type="ARBA" id="ARBA00022737"/>
    </source>
</evidence>
<keyword evidence="7" id="KW-0805">Transcription regulation</keyword>
<proteinExistence type="inferred from homology"/>
<evidence type="ECO:0000256" key="1">
    <source>
        <dbReference type="ARBA" id="ARBA00004123"/>
    </source>
</evidence>
<dbReference type="GO" id="GO:0003677">
    <property type="term" value="F:DNA binding"/>
    <property type="evidence" value="ECO:0007669"/>
    <property type="project" value="UniProtKB-KW"/>
</dbReference>
<keyword evidence="6" id="KW-0862">Zinc</keyword>
<keyword evidence="3" id="KW-0479">Metal-binding</keyword>
<sequence>MYLALFSNSTKYRTCLILKINHFVNHNSHFIPSIKYTQATHIEDTQLLMPSLCSSSHTGILSCIHCQCLISNEEPDIMNHSKSCPEVPRPDLSYRYCCYACFYHSLYNSDMKRHIRKHTGQKPYKCPCCNYRATTNAGLKSHVNARHAMLAI</sequence>
<comment type="similarity">
    <text evidence="2">Belongs to the krueppel C2H2-type zinc-finger protein family.</text>
</comment>
<evidence type="ECO:0000256" key="2">
    <source>
        <dbReference type="ARBA" id="ARBA00006991"/>
    </source>
</evidence>
<feature type="domain" description="C2H2-type" evidence="12">
    <location>
        <begin position="96"/>
        <end position="123"/>
    </location>
</feature>
<evidence type="ECO:0000313" key="13">
    <source>
        <dbReference type="EMBL" id="CAG6766401.1"/>
    </source>
</evidence>
<keyword evidence="5 11" id="KW-0863">Zinc-finger</keyword>
<dbReference type="PROSITE" id="PS50157">
    <property type="entry name" value="ZINC_FINGER_C2H2_2"/>
    <property type="match status" value="1"/>
</dbReference>
<protein>
    <submittedName>
        <fullName evidence="13">Zinc finger protein 64 homolog, isoforms 1 and 2</fullName>
    </submittedName>
</protein>
<dbReference type="InterPro" id="IPR013087">
    <property type="entry name" value="Znf_C2H2_type"/>
</dbReference>
<dbReference type="Gene3D" id="3.30.160.60">
    <property type="entry name" value="Classic Zinc Finger"/>
    <property type="match status" value="1"/>
</dbReference>
<reference evidence="13" key="1">
    <citation type="submission" date="2021-05" db="EMBL/GenBank/DDBJ databases">
        <authorList>
            <person name="Alioto T."/>
            <person name="Alioto T."/>
            <person name="Gomez Garrido J."/>
        </authorList>
    </citation>
    <scope>NUCLEOTIDE SEQUENCE</scope>
</reference>
<evidence type="ECO:0000256" key="11">
    <source>
        <dbReference type="PROSITE-ProRule" id="PRU00042"/>
    </source>
</evidence>
<dbReference type="InterPro" id="IPR036236">
    <property type="entry name" value="Znf_C2H2_sf"/>
</dbReference>
<evidence type="ECO:0000256" key="10">
    <source>
        <dbReference type="ARBA" id="ARBA00023242"/>
    </source>
</evidence>
<evidence type="ECO:0000256" key="6">
    <source>
        <dbReference type="ARBA" id="ARBA00022833"/>
    </source>
</evidence>
<dbReference type="AlphaFoldDB" id="A0A8D9AM41"/>
<dbReference type="SUPFAM" id="SSF57667">
    <property type="entry name" value="beta-beta-alpha zinc fingers"/>
    <property type="match status" value="1"/>
</dbReference>
<organism evidence="13">
    <name type="scientific">Cacopsylla melanoneura</name>
    <dbReference type="NCBI Taxonomy" id="428564"/>
    <lineage>
        <taxon>Eukaryota</taxon>
        <taxon>Metazoa</taxon>
        <taxon>Ecdysozoa</taxon>
        <taxon>Arthropoda</taxon>
        <taxon>Hexapoda</taxon>
        <taxon>Insecta</taxon>
        <taxon>Pterygota</taxon>
        <taxon>Neoptera</taxon>
        <taxon>Paraneoptera</taxon>
        <taxon>Hemiptera</taxon>
        <taxon>Sternorrhyncha</taxon>
        <taxon>Psylloidea</taxon>
        <taxon>Psyllidae</taxon>
        <taxon>Psyllinae</taxon>
        <taxon>Cacopsylla</taxon>
    </lineage>
</organism>
<evidence type="ECO:0000256" key="8">
    <source>
        <dbReference type="ARBA" id="ARBA00023125"/>
    </source>
</evidence>
<keyword evidence="9" id="KW-0804">Transcription</keyword>
<dbReference type="EMBL" id="HBUF01570698">
    <property type="protein sequence ID" value="CAG6766401.1"/>
    <property type="molecule type" value="Transcribed_RNA"/>
</dbReference>
<evidence type="ECO:0000256" key="3">
    <source>
        <dbReference type="ARBA" id="ARBA00022723"/>
    </source>
</evidence>
<dbReference type="FunFam" id="3.30.160.60:FF:000075">
    <property type="entry name" value="Putative zinc finger protein 536"/>
    <property type="match status" value="1"/>
</dbReference>
<evidence type="ECO:0000259" key="12">
    <source>
        <dbReference type="PROSITE" id="PS50157"/>
    </source>
</evidence>
<comment type="subcellular location">
    <subcellularLocation>
        <location evidence="1">Nucleus</location>
    </subcellularLocation>
</comment>
<accession>A0A8D9AM41</accession>
<evidence type="ECO:0000256" key="5">
    <source>
        <dbReference type="ARBA" id="ARBA00022771"/>
    </source>
</evidence>
<dbReference type="SMART" id="SM00355">
    <property type="entry name" value="ZnF_C2H2"/>
    <property type="match status" value="2"/>
</dbReference>